<comment type="caution">
    <text evidence="4">The sequence shown here is derived from an EMBL/GenBank/DDBJ whole genome shotgun (WGS) entry which is preliminary data.</text>
</comment>
<accession>A0A8B6HLY3</accession>
<dbReference type="Proteomes" id="UP000596742">
    <property type="component" value="Unassembled WGS sequence"/>
</dbReference>
<dbReference type="CDD" id="cd10229">
    <property type="entry name" value="ASKHA_NBD_HSP70_HSPA12"/>
    <property type="match status" value="1"/>
</dbReference>
<organism evidence="4 5">
    <name type="scientific">Mytilus galloprovincialis</name>
    <name type="common">Mediterranean mussel</name>
    <dbReference type="NCBI Taxonomy" id="29158"/>
    <lineage>
        <taxon>Eukaryota</taxon>
        <taxon>Metazoa</taxon>
        <taxon>Spiralia</taxon>
        <taxon>Lophotrochozoa</taxon>
        <taxon>Mollusca</taxon>
        <taxon>Bivalvia</taxon>
        <taxon>Autobranchia</taxon>
        <taxon>Pteriomorphia</taxon>
        <taxon>Mytilida</taxon>
        <taxon>Mytiloidea</taxon>
        <taxon>Mytilidae</taxon>
        <taxon>Mytilinae</taxon>
        <taxon>Mytilus</taxon>
    </lineage>
</organism>
<evidence type="ECO:0000313" key="4">
    <source>
        <dbReference type="EMBL" id="VDI81633.1"/>
    </source>
</evidence>
<dbReference type="AlphaFoldDB" id="A0A8B6HLY3"/>
<evidence type="ECO:0000256" key="3">
    <source>
        <dbReference type="ARBA" id="ARBA00022840"/>
    </source>
</evidence>
<keyword evidence="3" id="KW-0067">ATP-binding</keyword>
<dbReference type="InterPro" id="IPR029047">
    <property type="entry name" value="HSP70_peptide-bd_sf"/>
</dbReference>
<dbReference type="OrthoDB" id="2963168at2759"/>
<protein>
    <submittedName>
        <fullName evidence="4">Uncharacterized protein</fullName>
    </submittedName>
</protein>
<dbReference type="Gene3D" id="3.30.420.40">
    <property type="match status" value="2"/>
</dbReference>
<dbReference type="InterPro" id="IPR013126">
    <property type="entry name" value="Hsp_70_fam"/>
</dbReference>
<evidence type="ECO:0000313" key="5">
    <source>
        <dbReference type="Proteomes" id="UP000596742"/>
    </source>
</evidence>
<dbReference type="PANTHER" id="PTHR14187:SF5">
    <property type="entry name" value="HEAT SHOCK 70 KDA PROTEIN 12A"/>
    <property type="match status" value="1"/>
</dbReference>
<reference evidence="4" key="1">
    <citation type="submission" date="2018-11" db="EMBL/GenBank/DDBJ databases">
        <authorList>
            <person name="Alioto T."/>
            <person name="Alioto T."/>
        </authorList>
    </citation>
    <scope>NUCLEOTIDE SEQUENCE</scope>
</reference>
<comment type="similarity">
    <text evidence="1">Belongs to the heat shock protein 70 family.</text>
</comment>
<sequence>MATSPDNTTTDGISTPFIVVALDFGTTYSGYAFSFIDKPHEILTNQVWNSQKYNLASIKTPTCLLINKTNKDDYRFGYEAEDDYADMQTEDTGEADNYYFFDRFKMELHVQKDISEQMLLYDVKGQSLSAVEVFSTAIKALKDHLWANHIEKNMRDIKMQDIKWVLTIPAIWSAKSKLFMRRCAEKAGLQSKRLCIALEPESAALYCQQKQRTIDEYGTGNSIAKIGQGGNYLVIDIGGGTIDIVAHKKLIHYKVEELCSASGNDCGGTRIDREFMEMMETIVGKNVMDGLKKEYTLDYLDFMRNLEIFKRGVGKRKKETINMSIPLAALNALCKKFGKQSFSEAVSQSKYKTDLIIKGIVLQVQITLAKKKFKSVTDKIVEEIKNVLQRVEGSTIDMFYVVGGCAESNIIQEAIKDSFKDKRIVTPDEPTLAVLKGAVLFGHTPDFVTSRVTRFAYGRRIRPIFNELEHDINRKVESDGENRCINVFDLLMRKNTHCAVGSTHSIEYHTYERNQAKVTVAVYVSENDDTKYIDEEGCEKLGELVVDIPNPTSERRFVHVDFQFGGTELVVTATVKGEITPCTARFELI</sequence>
<keyword evidence="5" id="KW-1185">Reference proteome</keyword>
<dbReference type="GO" id="GO:0005524">
    <property type="term" value="F:ATP binding"/>
    <property type="evidence" value="ECO:0007669"/>
    <property type="project" value="UniProtKB-KW"/>
</dbReference>
<dbReference type="GO" id="GO:0140662">
    <property type="term" value="F:ATP-dependent protein folding chaperone"/>
    <property type="evidence" value="ECO:0007669"/>
    <property type="project" value="InterPro"/>
</dbReference>
<dbReference type="SUPFAM" id="SSF53067">
    <property type="entry name" value="Actin-like ATPase domain"/>
    <property type="match status" value="2"/>
</dbReference>
<keyword evidence="2" id="KW-0547">Nucleotide-binding</keyword>
<dbReference type="EMBL" id="UYJE01010285">
    <property type="protein sequence ID" value="VDI81633.1"/>
    <property type="molecule type" value="Genomic_DNA"/>
</dbReference>
<dbReference type="Gene3D" id="2.60.34.10">
    <property type="entry name" value="Substrate Binding Domain Of DNAk, Chain A, domain 1"/>
    <property type="match status" value="1"/>
</dbReference>
<dbReference type="InterPro" id="IPR043129">
    <property type="entry name" value="ATPase_NBD"/>
</dbReference>
<evidence type="ECO:0000256" key="2">
    <source>
        <dbReference type="ARBA" id="ARBA00022741"/>
    </source>
</evidence>
<evidence type="ECO:0000256" key="1">
    <source>
        <dbReference type="ARBA" id="ARBA00007381"/>
    </source>
</evidence>
<dbReference type="Pfam" id="PF00012">
    <property type="entry name" value="HSP70"/>
    <property type="match status" value="1"/>
</dbReference>
<proteinExistence type="inferred from homology"/>
<gene>
    <name evidence="4" type="ORF">MGAL_10B025865</name>
</gene>
<dbReference type="PANTHER" id="PTHR14187">
    <property type="entry name" value="ALPHA KINASE/ELONGATION FACTOR 2 KINASE"/>
    <property type="match status" value="1"/>
</dbReference>
<name>A0A8B6HLY3_MYTGA</name>